<dbReference type="AlphaFoldDB" id="A0A202E8Y0"/>
<evidence type="ECO:0000256" key="2">
    <source>
        <dbReference type="ARBA" id="ARBA00022741"/>
    </source>
</evidence>
<evidence type="ECO:0000256" key="4">
    <source>
        <dbReference type="SAM" id="MobiDB-lite"/>
    </source>
</evidence>
<protein>
    <submittedName>
        <fullName evidence="6">Peptide ABC transporter ATP-binding protein</fullName>
    </submittedName>
</protein>
<feature type="region of interest" description="Disordered" evidence="4">
    <location>
        <begin position="365"/>
        <end position="390"/>
    </location>
</feature>
<feature type="compositionally biased region" description="Basic and acidic residues" evidence="4">
    <location>
        <begin position="297"/>
        <end position="313"/>
    </location>
</feature>
<dbReference type="Pfam" id="PF08352">
    <property type="entry name" value="oligo_HPY"/>
    <property type="match status" value="1"/>
</dbReference>
<accession>A0A202E8Y0</accession>
<dbReference type="PROSITE" id="PS00211">
    <property type="entry name" value="ABC_TRANSPORTER_1"/>
    <property type="match status" value="1"/>
</dbReference>
<sequence>MSNSNTNSNDPVVSVRDLKVHFEDTSMLNAMAPEWVSDKLGLEKDPTVRAVDDINLDLGENDVLALVGESGSGKTTLGKAMVGLTRPSHGSVKYRGHDIWEVRDGDDDGTTFEEIRRSLQIIHQDPGAALNPYRSVLENLEVPLKRWHPDLNFAERRGRIHQMLERTGISPPEDYSNRYVHQLSGGEQQRVALIRSLLVEPEVILADEAVSALDVSLRIGVMDLFLEMQDLFDTSFIFISHDLANARYLAGKSGGKIGVMYLGELVEIGTAEEIIQNPQHPYTKVLQWATPELDPERAEESMRESPPVRKIDIPDATNPPSGCRFHTRCPEAREACKQETPDLYESGGDQHHQTKCFREIDDHEYWQSEELTDDGIDDTPASDQTDEASS</sequence>
<dbReference type="RefSeq" id="WP_054862928.1">
    <property type="nucleotide sequence ID" value="NZ_MWPH01000002.1"/>
</dbReference>
<dbReference type="SUPFAM" id="SSF52540">
    <property type="entry name" value="P-loop containing nucleoside triphosphate hydrolases"/>
    <property type="match status" value="1"/>
</dbReference>
<evidence type="ECO:0000256" key="3">
    <source>
        <dbReference type="ARBA" id="ARBA00022840"/>
    </source>
</evidence>
<proteinExistence type="predicted"/>
<keyword evidence="3 6" id="KW-0067">ATP-binding</keyword>
<dbReference type="SMART" id="SM00382">
    <property type="entry name" value="AAA"/>
    <property type="match status" value="1"/>
</dbReference>
<feature type="domain" description="ABC transporter" evidence="5">
    <location>
        <begin position="20"/>
        <end position="287"/>
    </location>
</feature>
<dbReference type="Pfam" id="PF00005">
    <property type="entry name" value="ABC_tran"/>
    <property type="match status" value="1"/>
</dbReference>
<dbReference type="InterPro" id="IPR013563">
    <property type="entry name" value="Oligopep_ABC_C"/>
</dbReference>
<evidence type="ECO:0000256" key="1">
    <source>
        <dbReference type="ARBA" id="ARBA00022448"/>
    </source>
</evidence>
<keyword evidence="7" id="KW-1185">Reference proteome</keyword>
<keyword evidence="1" id="KW-0813">Transport</keyword>
<dbReference type="PROSITE" id="PS50893">
    <property type="entry name" value="ABC_TRANSPORTER_2"/>
    <property type="match status" value="1"/>
</dbReference>
<dbReference type="Gene3D" id="3.40.50.300">
    <property type="entry name" value="P-loop containing nucleotide triphosphate hydrolases"/>
    <property type="match status" value="1"/>
</dbReference>
<feature type="region of interest" description="Disordered" evidence="4">
    <location>
        <begin position="297"/>
        <end position="324"/>
    </location>
</feature>
<keyword evidence="2" id="KW-0547">Nucleotide-binding</keyword>
<name>A0A202E8Y0_9EURY</name>
<dbReference type="PANTHER" id="PTHR43776">
    <property type="entry name" value="TRANSPORT ATP-BINDING PROTEIN"/>
    <property type="match status" value="1"/>
</dbReference>
<dbReference type="InterPro" id="IPR027417">
    <property type="entry name" value="P-loop_NTPase"/>
</dbReference>
<dbReference type="GO" id="GO:0005524">
    <property type="term" value="F:ATP binding"/>
    <property type="evidence" value="ECO:0007669"/>
    <property type="project" value="UniProtKB-KW"/>
</dbReference>
<organism evidence="6 7">
    <name type="scientific">Natronolimnobius baerhuensis</name>
    <dbReference type="NCBI Taxonomy" id="253108"/>
    <lineage>
        <taxon>Archaea</taxon>
        <taxon>Methanobacteriati</taxon>
        <taxon>Methanobacteriota</taxon>
        <taxon>Stenosarchaea group</taxon>
        <taxon>Halobacteria</taxon>
        <taxon>Halobacteriales</taxon>
        <taxon>Natrialbaceae</taxon>
        <taxon>Natronolimnobius</taxon>
    </lineage>
</organism>
<dbReference type="InterPro" id="IPR003439">
    <property type="entry name" value="ABC_transporter-like_ATP-bd"/>
</dbReference>
<gene>
    <name evidence="6" type="ORF">B2G88_09890</name>
</gene>
<dbReference type="Proteomes" id="UP000196084">
    <property type="component" value="Unassembled WGS sequence"/>
</dbReference>
<dbReference type="GO" id="GO:0015833">
    <property type="term" value="P:peptide transport"/>
    <property type="evidence" value="ECO:0007669"/>
    <property type="project" value="InterPro"/>
</dbReference>
<dbReference type="InterPro" id="IPR003593">
    <property type="entry name" value="AAA+_ATPase"/>
</dbReference>
<evidence type="ECO:0000259" key="5">
    <source>
        <dbReference type="PROSITE" id="PS50893"/>
    </source>
</evidence>
<comment type="caution">
    <text evidence="6">The sequence shown here is derived from an EMBL/GenBank/DDBJ whole genome shotgun (WGS) entry which is preliminary data.</text>
</comment>
<dbReference type="GO" id="GO:0055085">
    <property type="term" value="P:transmembrane transport"/>
    <property type="evidence" value="ECO:0007669"/>
    <property type="project" value="UniProtKB-ARBA"/>
</dbReference>
<dbReference type="GO" id="GO:0016887">
    <property type="term" value="F:ATP hydrolysis activity"/>
    <property type="evidence" value="ECO:0007669"/>
    <property type="project" value="InterPro"/>
</dbReference>
<evidence type="ECO:0000313" key="6">
    <source>
        <dbReference type="EMBL" id="OVE84687.1"/>
    </source>
</evidence>
<dbReference type="InterPro" id="IPR050319">
    <property type="entry name" value="ABC_transp_ATP-bind"/>
</dbReference>
<dbReference type="NCBIfam" id="TIGR01727">
    <property type="entry name" value="oligo_HPY"/>
    <property type="match status" value="1"/>
</dbReference>
<dbReference type="InterPro" id="IPR017871">
    <property type="entry name" value="ABC_transporter-like_CS"/>
</dbReference>
<dbReference type="EMBL" id="MWPH01000002">
    <property type="protein sequence ID" value="OVE84687.1"/>
    <property type="molecule type" value="Genomic_DNA"/>
</dbReference>
<dbReference type="CDD" id="cd03257">
    <property type="entry name" value="ABC_NikE_OppD_transporters"/>
    <property type="match status" value="1"/>
</dbReference>
<reference evidence="6 7" key="1">
    <citation type="submission" date="2017-02" db="EMBL/GenBank/DDBJ databases">
        <title>Natronthermophilus aegyptiacus gen. nov.,sp. nov., an aerobic, extremely halophilic alkalithermophilic archaeon isolated from the athalassohaline Wadi An Natrun, Egypt.</title>
        <authorList>
            <person name="Zhao B."/>
        </authorList>
    </citation>
    <scope>NUCLEOTIDE SEQUENCE [LARGE SCALE GENOMIC DNA]</scope>
    <source>
        <strain evidence="6 7">CGMCC 1.3597</strain>
    </source>
</reference>
<dbReference type="OrthoDB" id="18209at2157"/>
<evidence type="ECO:0000313" key="7">
    <source>
        <dbReference type="Proteomes" id="UP000196084"/>
    </source>
</evidence>